<keyword evidence="2" id="KW-1185">Reference proteome</keyword>
<keyword evidence="1" id="KW-0812">Transmembrane</keyword>
<reference evidence="3" key="1">
    <citation type="submission" date="2025-08" db="UniProtKB">
        <authorList>
            <consortium name="RefSeq"/>
        </authorList>
    </citation>
    <scope>IDENTIFICATION</scope>
    <source>
        <tissue evidence="3">Tentacle</tissue>
    </source>
</reference>
<gene>
    <name evidence="3" type="primary">LOC116305696</name>
</gene>
<accession>A0A6P8IWL8</accession>
<evidence type="ECO:0000313" key="2">
    <source>
        <dbReference type="Proteomes" id="UP000515163"/>
    </source>
</evidence>
<dbReference type="AlphaFoldDB" id="A0A6P8IWL8"/>
<dbReference type="GeneID" id="116305696"/>
<dbReference type="KEGG" id="aten:116305696"/>
<proteinExistence type="predicted"/>
<evidence type="ECO:0000313" key="3">
    <source>
        <dbReference type="RefSeq" id="XP_031571524.1"/>
    </source>
</evidence>
<dbReference type="InParanoid" id="A0A6P8IWL8"/>
<sequence length="137" mass="15798">MASTSTLVINEEPEIVPRNKIFIKPKNECFDLRLKCCVPFAFTFLILLLLYLLYNTQSCVLYIDGIRNATLEKDGNCSSVQLKYVNQTDHEVRSEVVYQRLNGHLIVFIVCLVMSWLVFVQRLVPNGKERPCELSPQ</sequence>
<keyword evidence="1" id="KW-1133">Transmembrane helix</keyword>
<dbReference type="Proteomes" id="UP000515163">
    <property type="component" value="Unplaced"/>
</dbReference>
<dbReference type="RefSeq" id="XP_031571524.1">
    <property type="nucleotide sequence ID" value="XM_031715664.1"/>
</dbReference>
<name>A0A6P8IWL8_ACTTE</name>
<protein>
    <submittedName>
        <fullName evidence="3">Uncharacterized protein LOC116305696</fullName>
    </submittedName>
</protein>
<keyword evidence="1" id="KW-0472">Membrane</keyword>
<feature type="transmembrane region" description="Helical" evidence="1">
    <location>
        <begin position="32"/>
        <end position="54"/>
    </location>
</feature>
<feature type="transmembrane region" description="Helical" evidence="1">
    <location>
        <begin position="101"/>
        <end position="120"/>
    </location>
</feature>
<evidence type="ECO:0000256" key="1">
    <source>
        <dbReference type="SAM" id="Phobius"/>
    </source>
</evidence>
<organism evidence="2 3">
    <name type="scientific">Actinia tenebrosa</name>
    <name type="common">Australian red waratah sea anemone</name>
    <dbReference type="NCBI Taxonomy" id="6105"/>
    <lineage>
        <taxon>Eukaryota</taxon>
        <taxon>Metazoa</taxon>
        <taxon>Cnidaria</taxon>
        <taxon>Anthozoa</taxon>
        <taxon>Hexacorallia</taxon>
        <taxon>Actiniaria</taxon>
        <taxon>Actiniidae</taxon>
        <taxon>Actinia</taxon>
    </lineage>
</organism>